<organism evidence="1 2">
    <name type="scientific">Mesorhizobium liriopis</name>
    <dbReference type="NCBI Taxonomy" id="2953882"/>
    <lineage>
        <taxon>Bacteria</taxon>
        <taxon>Pseudomonadati</taxon>
        <taxon>Pseudomonadota</taxon>
        <taxon>Alphaproteobacteria</taxon>
        <taxon>Hyphomicrobiales</taxon>
        <taxon>Phyllobacteriaceae</taxon>
        <taxon>Mesorhizobium</taxon>
    </lineage>
</organism>
<accession>A0ABT1C7F8</accession>
<dbReference type="PANTHER" id="PTHR35841">
    <property type="entry name" value="PHOSPHONATES-BINDING PERIPLASMIC PROTEIN"/>
    <property type="match status" value="1"/>
</dbReference>
<evidence type="ECO:0000313" key="1">
    <source>
        <dbReference type="EMBL" id="MCO6050101.1"/>
    </source>
</evidence>
<dbReference type="EMBL" id="JAMXQS010000004">
    <property type="protein sequence ID" value="MCO6050101.1"/>
    <property type="molecule type" value="Genomic_DNA"/>
</dbReference>
<comment type="caution">
    <text evidence="1">The sequence shown here is derived from an EMBL/GenBank/DDBJ whole genome shotgun (WGS) entry which is preliminary data.</text>
</comment>
<dbReference type="RefSeq" id="WP_252818407.1">
    <property type="nucleotide sequence ID" value="NZ_JAMXQS010000004.1"/>
</dbReference>
<dbReference type="Gene3D" id="3.40.190.10">
    <property type="entry name" value="Periplasmic binding protein-like II"/>
    <property type="match status" value="1"/>
</dbReference>
<reference evidence="1 2" key="1">
    <citation type="submission" date="2022-06" db="EMBL/GenBank/DDBJ databases">
        <title>Mesorhizobium sp. strain RP14 Genome sequencing and assembly.</title>
        <authorList>
            <person name="Kim I."/>
        </authorList>
    </citation>
    <scope>NUCLEOTIDE SEQUENCE [LARGE SCALE GENOMIC DNA]</scope>
    <source>
        <strain evidence="2">RP14(2022)</strain>
    </source>
</reference>
<dbReference type="Pfam" id="PF12974">
    <property type="entry name" value="Phosphonate-bd"/>
    <property type="match status" value="1"/>
</dbReference>
<dbReference type="Proteomes" id="UP001205906">
    <property type="component" value="Unassembled WGS sequence"/>
</dbReference>
<sequence length="275" mass="30598">MTELIAALPMYDWPEVRAETDTFWANLREVLRELGVDAPEELVRCNGDLPAVVKGIHDTAGRLIAPDPAELPRDDLDLPTLWRHPALLFAQTCWGPMEQGLDREVVVVGQPDYSQFEGGEGQFYSSAIMMRREEVRTLETSELQDLIPALRGKRFAFNGLDSMSGLIALERDLQSLGQGPDLFAERIETGSHRASIRALAESRADICTVDCRTWDLAERFEPMVEELAVVGWTAKRKGLPFIASRHLPEATIQAVREAVSSVARTTAARSTLRLA</sequence>
<gene>
    <name evidence="1" type="ORF">NGM99_09885</name>
</gene>
<keyword evidence="2" id="KW-1185">Reference proteome</keyword>
<proteinExistence type="predicted"/>
<name>A0ABT1C7F8_9HYPH</name>
<dbReference type="SUPFAM" id="SSF53850">
    <property type="entry name" value="Periplasmic binding protein-like II"/>
    <property type="match status" value="1"/>
</dbReference>
<dbReference type="PANTHER" id="PTHR35841:SF1">
    <property type="entry name" value="PHOSPHONATES-BINDING PERIPLASMIC PROTEIN"/>
    <property type="match status" value="1"/>
</dbReference>
<evidence type="ECO:0000313" key="2">
    <source>
        <dbReference type="Proteomes" id="UP001205906"/>
    </source>
</evidence>
<protein>
    <submittedName>
        <fullName evidence="1">PhnD/SsuA/transferrin family substrate-binding protein</fullName>
    </submittedName>
</protein>